<keyword evidence="2" id="KW-0560">Oxidoreductase</keyword>
<proteinExistence type="inferred from homology"/>
<evidence type="ECO:0000256" key="1">
    <source>
        <dbReference type="ARBA" id="ARBA00008898"/>
    </source>
</evidence>
<dbReference type="SMART" id="SM00903">
    <property type="entry name" value="Flavin_Reduct"/>
    <property type="match status" value="1"/>
</dbReference>
<dbReference type="GO" id="GO:0004497">
    <property type="term" value="F:monooxygenase activity"/>
    <property type="evidence" value="ECO:0007669"/>
    <property type="project" value="UniProtKB-KW"/>
</dbReference>
<organism evidence="4 5">
    <name type="scientific">Celeribacter baekdonensis</name>
    <dbReference type="NCBI Taxonomy" id="875171"/>
    <lineage>
        <taxon>Bacteria</taxon>
        <taxon>Pseudomonadati</taxon>
        <taxon>Pseudomonadota</taxon>
        <taxon>Alphaproteobacteria</taxon>
        <taxon>Rhodobacterales</taxon>
        <taxon>Roseobacteraceae</taxon>
        <taxon>Celeribacter</taxon>
    </lineage>
</organism>
<evidence type="ECO:0000259" key="3">
    <source>
        <dbReference type="SMART" id="SM00903"/>
    </source>
</evidence>
<dbReference type="InterPro" id="IPR002563">
    <property type="entry name" value="Flavin_Rdtase-like_dom"/>
</dbReference>
<dbReference type="AlphaFoldDB" id="A0A2R4M990"/>
<dbReference type="InterPro" id="IPR012349">
    <property type="entry name" value="Split_barrel_FMN-bd"/>
</dbReference>
<dbReference type="GO" id="GO:0042602">
    <property type="term" value="F:riboflavin reductase (NADPH) activity"/>
    <property type="evidence" value="ECO:0007669"/>
    <property type="project" value="TreeGrafter"/>
</dbReference>
<dbReference type="KEGG" id="cbak:DA792_22035"/>
<comment type="similarity">
    <text evidence="1">Belongs to the non-flavoprotein flavin reductase family.</text>
</comment>
<dbReference type="SUPFAM" id="SSF50475">
    <property type="entry name" value="FMN-binding split barrel"/>
    <property type="match status" value="1"/>
</dbReference>
<keyword evidence="4" id="KW-0503">Monooxygenase</keyword>
<dbReference type="InterPro" id="IPR050268">
    <property type="entry name" value="NADH-dep_flavin_reductase"/>
</dbReference>
<keyword evidence="4" id="KW-0614">Plasmid</keyword>
<gene>
    <name evidence="4" type="ORF">DA792_22035</name>
</gene>
<dbReference type="Proteomes" id="UP000241447">
    <property type="component" value="Plasmid pCBLh4e"/>
</dbReference>
<dbReference type="Gene3D" id="2.30.110.10">
    <property type="entry name" value="Electron Transport, Fmn-binding Protein, Chain A"/>
    <property type="match status" value="1"/>
</dbReference>
<dbReference type="EMBL" id="CP028477">
    <property type="protein sequence ID" value="AVW93706.1"/>
    <property type="molecule type" value="Genomic_DNA"/>
</dbReference>
<reference evidence="4 5" key="1">
    <citation type="submission" date="2018-03" db="EMBL/GenBank/DDBJ databases">
        <title>The Complete Genome of Celeribacter baekdonensis strain LH4, a Thiosulfate-Oxidizing Alphaproteobacterium Isolated from Gulf of Mexico Continental Slope Sediments.</title>
        <authorList>
            <person name="Flood B.E."/>
            <person name="Bailey J.V."/>
            <person name="Leprich D."/>
        </authorList>
    </citation>
    <scope>NUCLEOTIDE SEQUENCE [LARGE SCALE GENOMIC DNA]</scope>
    <source>
        <strain evidence="4 5">LH4</strain>
        <plasmid evidence="5">Plasmid pcblh4e</plasmid>
    </source>
</reference>
<evidence type="ECO:0000313" key="4">
    <source>
        <dbReference type="EMBL" id="AVW93706.1"/>
    </source>
</evidence>
<dbReference type="GO" id="GO:0010181">
    <property type="term" value="F:FMN binding"/>
    <property type="evidence" value="ECO:0007669"/>
    <property type="project" value="InterPro"/>
</dbReference>
<dbReference type="PANTHER" id="PTHR30466">
    <property type="entry name" value="FLAVIN REDUCTASE"/>
    <property type="match status" value="1"/>
</dbReference>
<sequence>MVDDQTFRAALAELAAGVNIVTTRLGEERRGITATAVCSVCAEPATILACTNQNTGTFKMIRDAGHFAVNILDYEHQNTAETFAGRSGLQGDDRFESSAWANGDVLGMPVLNGATALECEISEIVNSGTHAVIFGRVVGAKVQGITPLVYHGGSFRGLTDANKRVPA</sequence>
<feature type="domain" description="Flavin reductase like" evidence="3">
    <location>
        <begin position="11"/>
        <end position="157"/>
    </location>
</feature>
<evidence type="ECO:0000256" key="2">
    <source>
        <dbReference type="ARBA" id="ARBA00023002"/>
    </source>
</evidence>
<dbReference type="OrthoDB" id="9789254at2"/>
<accession>A0A2R4M990</accession>
<name>A0A2R4M990_9RHOB</name>
<dbReference type="Pfam" id="PF01613">
    <property type="entry name" value="Flavin_Reduct"/>
    <property type="match status" value="1"/>
</dbReference>
<geneLocation type="plasmid" evidence="5">
    <name>pcblh4e</name>
</geneLocation>
<dbReference type="RefSeq" id="WP_107722932.1">
    <property type="nucleotide sequence ID" value="NZ_CP028477.1"/>
</dbReference>
<evidence type="ECO:0000313" key="5">
    <source>
        <dbReference type="Proteomes" id="UP000241447"/>
    </source>
</evidence>
<dbReference type="PANTHER" id="PTHR30466:SF11">
    <property type="entry name" value="FLAVIN-DEPENDENT MONOOXYGENASE, REDUCTASE SUBUNIT HSAB"/>
    <property type="match status" value="1"/>
</dbReference>
<protein>
    <submittedName>
        <fullName evidence="4">Nitrilotriacetate monooxygenase</fullName>
    </submittedName>
</protein>